<evidence type="ECO:0000313" key="3">
    <source>
        <dbReference type="Proteomes" id="UP000598467"/>
    </source>
</evidence>
<feature type="chain" id="PRO_5037963210" evidence="1">
    <location>
        <begin position="21"/>
        <end position="129"/>
    </location>
</feature>
<keyword evidence="1" id="KW-0732">Signal</keyword>
<comment type="caution">
    <text evidence="2">The sequence shown here is derived from an EMBL/GenBank/DDBJ whole genome shotgun (WGS) entry which is preliminary data.</text>
</comment>
<accession>A0A926P0H7</accession>
<dbReference type="AlphaFoldDB" id="A0A926P0H7"/>
<dbReference type="Proteomes" id="UP000598467">
    <property type="component" value="Unassembled WGS sequence"/>
</dbReference>
<name>A0A926P0H7_9HYPH</name>
<proteinExistence type="predicted"/>
<sequence length="129" mass="14007">MRKLMLAIAFICTSATLASAADHITVRANRTTKVDSFVFYSRVTCSGGEIPNLRAGRKPKHGKLTFKRVNGKLGPGPCAGKIMKGSAAYYTPDRGFRGEDSFSISYTHDIYEGAAGRASTSYSYRVTVK</sequence>
<dbReference type="EMBL" id="JABFCZ010000015">
    <property type="protein sequence ID" value="MBD1547530.1"/>
    <property type="molecule type" value="Genomic_DNA"/>
</dbReference>
<protein>
    <submittedName>
        <fullName evidence="2">Uncharacterized protein</fullName>
    </submittedName>
</protein>
<feature type="signal peptide" evidence="1">
    <location>
        <begin position="1"/>
        <end position="20"/>
    </location>
</feature>
<gene>
    <name evidence="2" type="ORF">HK439_14780</name>
</gene>
<reference evidence="2" key="1">
    <citation type="submission" date="2020-05" db="EMBL/GenBank/DDBJ databases">
        <title>Identification of trans-AT polyketide cluster in two marine bacteria, producers of a novel glutaramide-containing polyketide sesbanimide D and analogs.</title>
        <authorList>
            <person name="Kacar D."/>
            <person name="Rodriguez P."/>
            <person name="Canedo L."/>
            <person name="Gonzalez E."/>
            <person name="Galan B."/>
            <person name="De La Calle F."/>
            <person name="Garcia J.L."/>
        </authorList>
    </citation>
    <scope>NUCLEOTIDE SEQUENCE</scope>
    <source>
        <strain evidence="2">PHM038</strain>
    </source>
</reference>
<evidence type="ECO:0000313" key="2">
    <source>
        <dbReference type="EMBL" id="MBD1547530.1"/>
    </source>
</evidence>
<evidence type="ECO:0000256" key="1">
    <source>
        <dbReference type="SAM" id="SignalP"/>
    </source>
</evidence>
<organism evidence="2 3">
    <name type="scientific">Roseibium aggregatum</name>
    <dbReference type="NCBI Taxonomy" id="187304"/>
    <lineage>
        <taxon>Bacteria</taxon>
        <taxon>Pseudomonadati</taxon>
        <taxon>Pseudomonadota</taxon>
        <taxon>Alphaproteobacteria</taxon>
        <taxon>Hyphomicrobiales</taxon>
        <taxon>Stappiaceae</taxon>
        <taxon>Roseibium</taxon>
    </lineage>
</organism>
<dbReference type="RefSeq" id="WP_190292282.1">
    <property type="nucleotide sequence ID" value="NZ_JABFCZ010000015.1"/>
</dbReference>